<dbReference type="EMBL" id="PUFI01000013">
    <property type="protein sequence ID" value="TDG68476.1"/>
    <property type="molecule type" value="Genomic_DNA"/>
</dbReference>
<proteinExistence type="inferred from homology"/>
<dbReference type="InterPro" id="IPR037284">
    <property type="entry name" value="SUF_FeS_clus_asmbl_SufBD_sf"/>
</dbReference>
<feature type="domain" description="SUF system FeS cluster assembly SufBD N-terminal" evidence="3">
    <location>
        <begin position="67"/>
        <end position="135"/>
    </location>
</feature>
<evidence type="ECO:0000313" key="4">
    <source>
        <dbReference type="EMBL" id="TDG68476.1"/>
    </source>
</evidence>
<dbReference type="InterPro" id="IPR045595">
    <property type="entry name" value="SufBD_N"/>
</dbReference>
<dbReference type="STRING" id="907931.GCA_000165675_01769"/>
<comment type="similarity">
    <text evidence="1">Belongs to the iron-sulfur cluster assembly SufBD family.</text>
</comment>
<accession>A0A4R5N955</accession>
<protein>
    <recommendedName>
        <fullName evidence="6">Fe-S cluster assembly protein SufD</fullName>
    </recommendedName>
</protein>
<dbReference type="GO" id="GO:0016226">
    <property type="term" value="P:iron-sulfur cluster assembly"/>
    <property type="evidence" value="ECO:0007669"/>
    <property type="project" value="InterPro"/>
</dbReference>
<dbReference type="Proteomes" id="UP000295681">
    <property type="component" value="Unassembled WGS sequence"/>
</dbReference>
<evidence type="ECO:0000259" key="3">
    <source>
        <dbReference type="Pfam" id="PF19295"/>
    </source>
</evidence>
<sequence>MTKYQKQDISLTAAQQLPLPNFPKVKYASWHLDQLMPVQKAISNAHFLTAEDVGIEILGTQAGHQYLPQELINAGVLVMSIQAAKKDYPQLVQRYLSSVIPADQDRLSAQNLLQYNAGIFVYIPDNVVIQSLLQLVLVQNATTTGDAVQRILIYVGKNAQCTILQQLRTMGEATIKSSTVIEVFLDAGANVQYSAIDALSANTSGYLNRSALLADNAQLNWAQAEFNRGNMVMHLDTMLSGQGAQTHANVMAMVSQKQVQGINTRVSNRGRHTIGHILQRGVILDHAALVFNGVGNIIKGAKGADAQQESRILMLSKKARGDANPLLLIDESDVTAGHAASVGRMNAAQLYYLMSRGLCEKVARRLVIRGFMGPILAQIPHQVVRESIIEDIERQLKDAHQ</sequence>
<organism evidence="4 5">
    <name type="scientific">Leuconostoc fallax</name>
    <dbReference type="NCBI Taxonomy" id="1251"/>
    <lineage>
        <taxon>Bacteria</taxon>
        <taxon>Bacillati</taxon>
        <taxon>Bacillota</taxon>
        <taxon>Bacilli</taxon>
        <taxon>Lactobacillales</taxon>
        <taxon>Lactobacillaceae</taxon>
        <taxon>Leuconostoc</taxon>
    </lineage>
</organism>
<dbReference type="Pfam" id="PF19295">
    <property type="entry name" value="SufBD_N"/>
    <property type="match status" value="1"/>
</dbReference>
<evidence type="ECO:0008006" key="6">
    <source>
        <dbReference type="Google" id="ProtNLM"/>
    </source>
</evidence>
<feature type="domain" description="SUF system FeS cluster assembly SufBD core" evidence="2">
    <location>
        <begin position="145"/>
        <end position="371"/>
    </location>
</feature>
<reference evidence="4 5" key="1">
    <citation type="journal article" date="2019" name="Appl. Microbiol. Biotechnol.">
        <title>Uncovering carbohydrate metabolism through a genotype-phenotype association study of 56 lactic acid bacteria genomes.</title>
        <authorList>
            <person name="Buron-Moles G."/>
            <person name="Chailyan A."/>
            <person name="Dolejs I."/>
            <person name="Forster J."/>
            <person name="Miks M.H."/>
        </authorList>
    </citation>
    <scope>NUCLEOTIDE SEQUENCE [LARGE SCALE GENOMIC DNA]</scope>
    <source>
        <strain evidence="4 5">ATCC 700006</strain>
    </source>
</reference>
<dbReference type="InterPro" id="IPR011542">
    <property type="entry name" value="SUF_FeS_clus_asmbl_SufD"/>
</dbReference>
<dbReference type="Pfam" id="PF01458">
    <property type="entry name" value="SUFBD_core"/>
    <property type="match status" value="1"/>
</dbReference>
<dbReference type="RefSeq" id="WP_010006719.1">
    <property type="nucleotide sequence ID" value="NZ_JAGYGP010000003.1"/>
</dbReference>
<dbReference type="SUPFAM" id="SSF101960">
    <property type="entry name" value="Stabilizer of iron transporter SufD"/>
    <property type="match status" value="1"/>
</dbReference>
<dbReference type="PANTHER" id="PTHR43575:SF1">
    <property type="entry name" value="PROTEIN ABCI7, CHLOROPLASTIC"/>
    <property type="match status" value="1"/>
</dbReference>
<dbReference type="PANTHER" id="PTHR43575">
    <property type="entry name" value="PROTEIN ABCI7, CHLOROPLASTIC"/>
    <property type="match status" value="1"/>
</dbReference>
<name>A0A4R5N955_9LACO</name>
<gene>
    <name evidence="4" type="ORF">C5L23_000078</name>
</gene>
<evidence type="ECO:0000256" key="1">
    <source>
        <dbReference type="ARBA" id="ARBA00043967"/>
    </source>
</evidence>
<evidence type="ECO:0000313" key="5">
    <source>
        <dbReference type="Proteomes" id="UP000295681"/>
    </source>
</evidence>
<evidence type="ECO:0000259" key="2">
    <source>
        <dbReference type="Pfam" id="PF01458"/>
    </source>
</evidence>
<dbReference type="InterPro" id="IPR000825">
    <property type="entry name" value="SUF_FeS_clus_asmbl_SufBD_core"/>
</dbReference>
<comment type="caution">
    <text evidence="4">The sequence shown here is derived from an EMBL/GenBank/DDBJ whole genome shotgun (WGS) entry which is preliminary data.</text>
</comment>
<dbReference type="NCBIfam" id="TIGR01981">
    <property type="entry name" value="sufD"/>
    <property type="match status" value="1"/>
</dbReference>
<keyword evidence="5" id="KW-1185">Reference proteome</keyword>
<dbReference type="InterPro" id="IPR055346">
    <property type="entry name" value="Fe-S_cluster_assembly_SufBD"/>
</dbReference>
<dbReference type="AlphaFoldDB" id="A0A4R5N955"/>